<organism evidence="2 3">
    <name type="scientific">Rattus norvegicus</name>
    <name type="common">Rat</name>
    <dbReference type="NCBI Taxonomy" id="10116"/>
    <lineage>
        <taxon>Eukaryota</taxon>
        <taxon>Metazoa</taxon>
        <taxon>Chordata</taxon>
        <taxon>Craniata</taxon>
        <taxon>Vertebrata</taxon>
        <taxon>Euteleostomi</taxon>
        <taxon>Mammalia</taxon>
        <taxon>Eutheria</taxon>
        <taxon>Euarchontoglires</taxon>
        <taxon>Glires</taxon>
        <taxon>Rodentia</taxon>
        <taxon>Myomorpha</taxon>
        <taxon>Muroidea</taxon>
        <taxon>Muridae</taxon>
        <taxon>Murinae</taxon>
        <taxon>Rattus</taxon>
    </lineage>
</organism>
<dbReference type="Proteomes" id="UP000234681">
    <property type="component" value="Chromosome 7"/>
</dbReference>
<sequence length="248" mass="27067">MDPVSFTPTPHSLTSVPFQRTLCSLSSMRILGSLHIFKPLVAPSPQNSLCSMRSPRHPPGSLSHVTPSLTPRSQTSMHFPRSIYSFIQVTLPEHPPSLKSARFPRRLSIQTPMCFLRSPHSQNWVTFLEHPRNLSSAHSRGSLNMASSSSLSSPRVCLKSPSFLVQCPKAPCPLLLWAQAPSSPSALDLEFLVYPAGNQKTSKSGAHPDGGPCPQPAAWVTPQPSPHYHLSPSISKASGELLKQPQLY</sequence>
<feature type="compositionally biased region" description="Polar residues" evidence="1">
    <location>
        <begin position="63"/>
        <end position="73"/>
    </location>
</feature>
<dbReference type="EMBL" id="CH474088">
    <property type="protein sequence ID" value="EDL86630.1"/>
    <property type="molecule type" value="Genomic_DNA"/>
</dbReference>
<name>A6KQH1_RAT</name>
<evidence type="ECO:0000256" key="1">
    <source>
        <dbReference type="SAM" id="MobiDB-lite"/>
    </source>
</evidence>
<protein>
    <submittedName>
        <fullName evidence="2">Similar to PML-RAR alpha-regulated adaptor molecule-1 (Predicted)</fullName>
    </submittedName>
</protein>
<proteinExistence type="predicted"/>
<reference evidence="2 3" key="1">
    <citation type="submission" date="2005-09" db="EMBL/GenBank/DDBJ databases">
        <authorList>
            <person name="Mural R.J."/>
            <person name="Li P.W."/>
            <person name="Adams M.D."/>
            <person name="Amanatides P.G."/>
            <person name="Baden-Tillson H."/>
            <person name="Barnstead M."/>
            <person name="Chin S.H."/>
            <person name="Dew I."/>
            <person name="Evans C.A."/>
            <person name="Ferriera S."/>
            <person name="Flanigan M."/>
            <person name="Fosler C."/>
            <person name="Glodek A."/>
            <person name="Gu Z."/>
            <person name="Holt R.A."/>
            <person name="Jennings D."/>
            <person name="Kraft C.L."/>
            <person name="Lu F."/>
            <person name="Nguyen T."/>
            <person name="Nusskern D.R."/>
            <person name="Pfannkoch C.M."/>
            <person name="Sitter C."/>
            <person name="Sutton G.G."/>
            <person name="Venter J.C."/>
            <person name="Wang Z."/>
            <person name="Woodage T."/>
            <person name="Zheng X.H."/>
            <person name="Zhong F."/>
        </authorList>
    </citation>
    <scope>NUCLEOTIDE SEQUENCE [LARGE SCALE GENOMIC DNA]</scope>
    <source>
        <strain>BN</strain>
        <strain evidence="3">Sprague-Dawley</strain>
    </source>
</reference>
<feature type="region of interest" description="Disordered" evidence="1">
    <location>
        <begin position="200"/>
        <end position="235"/>
    </location>
</feature>
<evidence type="ECO:0000313" key="2">
    <source>
        <dbReference type="EMBL" id="EDL86630.1"/>
    </source>
</evidence>
<gene>
    <name evidence="2" type="primary">RGD1564330_predicted</name>
    <name evidence="2" type="ORF">rCG_37546</name>
</gene>
<dbReference type="AlphaFoldDB" id="A6KQH1"/>
<feature type="region of interest" description="Disordered" evidence="1">
    <location>
        <begin position="47"/>
        <end position="73"/>
    </location>
</feature>
<evidence type="ECO:0000313" key="3">
    <source>
        <dbReference type="Proteomes" id="UP000234681"/>
    </source>
</evidence>
<accession>A6KQH1</accession>